<evidence type="ECO:0000256" key="1">
    <source>
        <dbReference type="ARBA" id="ARBA00007125"/>
    </source>
</evidence>
<proteinExistence type="inferred from homology"/>
<dbReference type="Pfam" id="PF21447">
    <property type="entry name" value="Ppx-GppA_III"/>
    <property type="match status" value="1"/>
</dbReference>
<evidence type="ECO:0000259" key="3">
    <source>
        <dbReference type="Pfam" id="PF21447"/>
    </source>
</evidence>
<accession>A0A2V1MZE9</accession>
<dbReference type="Gene3D" id="1.10.3210.10">
    <property type="entry name" value="Hypothetical protein af1432"/>
    <property type="match status" value="1"/>
</dbReference>
<gene>
    <name evidence="4" type="ORF">DCM90_08445</name>
</gene>
<feature type="domain" description="Ppx/GppA phosphatase N-terminal" evidence="2">
    <location>
        <begin position="26"/>
        <end position="301"/>
    </location>
</feature>
<sequence length="506" mass="57489">MASHYFGAILLNVTSLQLAIVNLKTHQDVTRVTSNVALGENIYSHEPIPYSTVMEAADALKGFLQQLKDYDVTHFKLWGSNALSTAVNANLVADQLFVRTGMHVHWLSTGEEAYYRNIAVAEQTNGYLYFNKKPTVLLSLTSGNTNVSLFKHGQYEFSRNMKLGPLRIEDVLHDLQATAPNPVEVLADYINHVVEDFSRFMAFKDKKHRVVLIGAGPVNQFFMAPQEELQEISVKKFSQFAKMVRESSDQYLMDYLKLDDQRVQMVLPETLLIARLLEFVEADSITLTRANVLDGLLINATLKRAKRRPYLKQVITAATNFSDRYRVDPAHRDIVTGFALHLFDQLKPIHQLPERDRLLLHVAALDHDVGEFIDDDEHYVHSEYILSQVELIGLSTEEIQTIASVSRYHSSQTPTNHPEAFNLLPPKKRIEIAKLAAILRIADALDDDGLQKIKKISVSIQDPKLIITAESDDEIALNRWVFNSKAKFFSEVYGLIPVLKQRRLHK</sequence>
<protein>
    <submittedName>
        <fullName evidence="4">Exopolyphosphatase</fullName>
    </submittedName>
</protein>
<dbReference type="CDD" id="cd00077">
    <property type="entry name" value="HDc"/>
    <property type="match status" value="1"/>
</dbReference>
<dbReference type="PANTHER" id="PTHR30005">
    <property type="entry name" value="EXOPOLYPHOSPHATASE"/>
    <property type="match status" value="1"/>
</dbReference>
<dbReference type="InterPro" id="IPR050273">
    <property type="entry name" value="GppA/Ppx_hydrolase"/>
</dbReference>
<dbReference type="InterPro" id="IPR003695">
    <property type="entry name" value="Ppx_GppA_N"/>
</dbReference>
<reference evidence="4 5" key="1">
    <citation type="journal article" date="2018" name="Int. J. Syst. Evol. Microbiol.">
        <title>Lactobacillus bambusae sp. nov., isolated from a traditional fermented Ma-bamboo shoots of Taiwan.</title>
        <authorList>
            <person name="Wang L.-T."/>
        </authorList>
    </citation>
    <scope>NUCLEOTIDE SEQUENCE [LARGE SCALE GENOMIC DNA]</scope>
    <source>
        <strain evidence="4 5">BS-W1</strain>
    </source>
</reference>
<evidence type="ECO:0000259" key="2">
    <source>
        <dbReference type="Pfam" id="PF02541"/>
    </source>
</evidence>
<dbReference type="AlphaFoldDB" id="A0A2V1MZE9"/>
<evidence type="ECO:0000313" key="5">
    <source>
        <dbReference type="Proteomes" id="UP000245080"/>
    </source>
</evidence>
<dbReference type="RefSeq" id="WP_109250927.1">
    <property type="nucleotide sequence ID" value="NZ_QCXQ01000006.1"/>
</dbReference>
<feature type="domain" description="Ppx/GppA phosphatase C-terminal" evidence="3">
    <location>
        <begin position="318"/>
        <end position="461"/>
    </location>
</feature>
<comment type="caution">
    <text evidence="4">The sequence shown here is derived from an EMBL/GenBank/DDBJ whole genome shotgun (WGS) entry which is preliminary data.</text>
</comment>
<dbReference type="SUPFAM" id="SSF109604">
    <property type="entry name" value="HD-domain/PDEase-like"/>
    <property type="match status" value="1"/>
</dbReference>
<dbReference type="InterPro" id="IPR048950">
    <property type="entry name" value="Ppx_GppA_C"/>
</dbReference>
<dbReference type="EMBL" id="QCXQ01000006">
    <property type="protein sequence ID" value="PWF99469.1"/>
    <property type="molecule type" value="Genomic_DNA"/>
</dbReference>
<name>A0A2V1MZE9_9LACO</name>
<dbReference type="Gene3D" id="3.30.420.40">
    <property type="match status" value="1"/>
</dbReference>
<dbReference type="OrthoDB" id="9814545at2"/>
<comment type="similarity">
    <text evidence="1">Belongs to the GppA/Ppx family.</text>
</comment>
<dbReference type="Gene3D" id="3.30.420.150">
    <property type="entry name" value="Exopolyphosphatase. Domain 2"/>
    <property type="match status" value="1"/>
</dbReference>
<keyword evidence="5" id="KW-1185">Reference proteome</keyword>
<dbReference type="Pfam" id="PF02541">
    <property type="entry name" value="Ppx-GppA"/>
    <property type="match status" value="1"/>
</dbReference>
<evidence type="ECO:0000313" key="4">
    <source>
        <dbReference type="EMBL" id="PWF99469.1"/>
    </source>
</evidence>
<dbReference type="SUPFAM" id="SSF53067">
    <property type="entry name" value="Actin-like ATPase domain"/>
    <property type="match status" value="2"/>
</dbReference>
<dbReference type="Proteomes" id="UP000245080">
    <property type="component" value="Unassembled WGS sequence"/>
</dbReference>
<dbReference type="InterPro" id="IPR043129">
    <property type="entry name" value="ATPase_NBD"/>
</dbReference>
<organism evidence="4 5">
    <name type="scientific">Levilactobacillus bambusae</name>
    <dbReference type="NCBI Taxonomy" id="2024736"/>
    <lineage>
        <taxon>Bacteria</taxon>
        <taxon>Bacillati</taxon>
        <taxon>Bacillota</taxon>
        <taxon>Bacilli</taxon>
        <taxon>Lactobacillales</taxon>
        <taxon>Lactobacillaceae</taxon>
        <taxon>Levilactobacillus</taxon>
    </lineage>
</organism>
<dbReference type="InterPro" id="IPR003607">
    <property type="entry name" value="HD/PDEase_dom"/>
</dbReference>
<dbReference type="PANTHER" id="PTHR30005:SF0">
    <property type="entry name" value="RETROGRADE REGULATION PROTEIN 2"/>
    <property type="match status" value="1"/>
</dbReference>
<dbReference type="GO" id="GO:0016462">
    <property type="term" value="F:pyrophosphatase activity"/>
    <property type="evidence" value="ECO:0007669"/>
    <property type="project" value="TreeGrafter"/>
</dbReference>